<reference evidence="2" key="1">
    <citation type="submission" date="2021-06" db="EMBL/GenBank/DDBJ databases">
        <title>Parelaphostrongylus tenuis whole genome reference sequence.</title>
        <authorList>
            <person name="Garwood T.J."/>
            <person name="Larsen P.A."/>
            <person name="Fountain-Jones N.M."/>
            <person name="Garbe J.R."/>
            <person name="Macchietto M.G."/>
            <person name="Kania S.A."/>
            <person name="Gerhold R.W."/>
            <person name="Richards J.E."/>
            <person name="Wolf T.M."/>
        </authorList>
    </citation>
    <scope>NUCLEOTIDE SEQUENCE</scope>
    <source>
        <strain evidence="2">MNPRO001-30</strain>
        <tissue evidence="2">Meninges</tissue>
    </source>
</reference>
<sequence>MDLLHKGWFTEFSPDDLEKMKNEESGTVKQMRSDGRDNGRCMARSGFFSKSQRNPVSSTKRISRCPRIQE</sequence>
<name>A0AAD5MIW2_PARTN</name>
<dbReference type="Proteomes" id="UP001196413">
    <property type="component" value="Unassembled WGS sequence"/>
</dbReference>
<evidence type="ECO:0000313" key="2">
    <source>
        <dbReference type="EMBL" id="KAJ1359357.1"/>
    </source>
</evidence>
<comment type="caution">
    <text evidence="2">The sequence shown here is derived from an EMBL/GenBank/DDBJ whole genome shotgun (WGS) entry which is preliminary data.</text>
</comment>
<feature type="compositionally biased region" description="Polar residues" evidence="1">
    <location>
        <begin position="48"/>
        <end position="60"/>
    </location>
</feature>
<evidence type="ECO:0000313" key="3">
    <source>
        <dbReference type="Proteomes" id="UP001196413"/>
    </source>
</evidence>
<accession>A0AAD5MIW2</accession>
<feature type="region of interest" description="Disordered" evidence="1">
    <location>
        <begin position="22"/>
        <end position="70"/>
    </location>
</feature>
<dbReference type="Gene3D" id="2.30.140.10">
    <property type="entry name" value="Spermidine synthase, tetramerisation domain"/>
    <property type="match status" value="1"/>
</dbReference>
<protein>
    <submittedName>
        <fullName evidence="2">Uncharacterized protein</fullName>
    </submittedName>
</protein>
<dbReference type="AlphaFoldDB" id="A0AAD5MIW2"/>
<gene>
    <name evidence="2" type="ORF">KIN20_018057</name>
</gene>
<organism evidence="2 3">
    <name type="scientific">Parelaphostrongylus tenuis</name>
    <name type="common">Meningeal worm</name>
    <dbReference type="NCBI Taxonomy" id="148309"/>
    <lineage>
        <taxon>Eukaryota</taxon>
        <taxon>Metazoa</taxon>
        <taxon>Ecdysozoa</taxon>
        <taxon>Nematoda</taxon>
        <taxon>Chromadorea</taxon>
        <taxon>Rhabditida</taxon>
        <taxon>Rhabditina</taxon>
        <taxon>Rhabditomorpha</taxon>
        <taxon>Strongyloidea</taxon>
        <taxon>Metastrongylidae</taxon>
        <taxon>Parelaphostrongylus</taxon>
    </lineage>
</organism>
<evidence type="ECO:0000256" key="1">
    <source>
        <dbReference type="SAM" id="MobiDB-lite"/>
    </source>
</evidence>
<feature type="compositionally biased region" description="Basic and acidic residues" evidence="1">
    <location>
        <begin position="22"/>
        <end position="39"/>
    </location>
</feature>
<proteinExistence type="predicted"/>
<dbReference type="InterPro" id="IPR037163">
    <property type="entry name" value="Spermidine_synt_N_sf"/>
</dbReference>
<dbReference type="EMBL" id="JAHQIW010003598">
    <property type="protein sequence ID" value="KAJ1359357.1"/>
    <property type="molecule type" value="Genomic_DNA"/>
</dbReference>
<keyword evidence="3" id="KW-1185">Reference proteome</keyword>